<gene>
    <name evidence="1" type="ORF">BS47DRAFT_142046</name>
</gene>
<proteinExistence type="predicted"/>
<evidence type="ECO:0000313" key="1">
    <source>
        <dbReference type="EMBL" id="KAF9509601.1"/>
    </source>
</evidence>
<dbReference type="AlphaFoldDB" id="A0A9P6DP30"/>
<accession>A0A9P6DP30</accession>
<keyword evidence="2" id="KW-1185">Reference proteome</keyword>
<evidence type="ECO:0000313" key="2">
    <source>
        <dbReference type="Proteomes" id="UP000886523"/>
    </source>
</evidence>
<dbReference type="Proteomes" id="UP000886523">
    <property type="component" value="Unassembled WGS sequence"/>
</dbReference>
<name>A0A9P6DP30_9AGAM</name>
<organism evidence="1 2">
    <name type="scientific">Hydnum rufescens UP504</name>
    <dbReference type="NCBI Taxonomy" id="1448309"/>
    <lineage>
        <taxon>Eukaryota</taxon>
        <taxon>Fungi</taxon>
        <taxon>Dikarya</taxon>
        <taxon>Basidiomycota</taxon>
        <taxon>Agaricomycotina</taxon>
        <taxon>Agaricomycetes</taxon>
        <taxon>Cantharellales</taxon>
        <taxon>Hydnaceae</taxon>
        <taxon>Hydnum</taxon>
    </lineage>
</organism>
<reference evidence="1" key="1">
    <citation type="journal article" date="2020" name="Nat. Commun.">
        <title>Large-scale genome sequencing of mycorrhizal fungi provides insights into the early evolution of symbiotic traits.</title>
        <authorList>
            <person name="Miyauchi S."/>
            <person name="Kiss E."/>
            <person name="Kuo A."/>
            <person name="Drula E."/>
            <person name="Kohler A."/>
            <person name="Sanchez-Garcia M."/>
            <person name="Morin E."/>
            <person name="Andreopoulos B."/>
            <person name="Barry K.W."/>
            <person name="Bonito G."/>
            <person name="Buee M."/>
            <person name="Carver A."/>
            <person name="Chen C."/>
            <person name="Cichocki N."/>
            <person name="Clum A."/>
            <person name="Culley D."/>
            <person name="Crous P.W."/>
            <person name="Fauchery L."/>
            <person name="Girlanda M."/>
            <person name="Hayes R.D."/>
            <person name="Keri Z."/>
            <person name="LaButti K."/>
            <person name="Lipzen A."/>
            <person name="Lombard V."/>
            <person name="Magnuson J."/>
            <person name="Maillard F."/>
            <person name="Murat C."/>
            <person name="Nolan M."/>
            <person name="Ohm R.A."/>
            <person name="Pangilinan J."/>
            <person name="Pereira M.F."/>
            <person name="Perotto S."/>
            <person name="Peter M."/>
            <person name="Pfister S."/>
            <person name="Riley R."/>
            <person name="Sitrit Y."/>
            <person name="Stielow J.B."/>
            <person name="Szollosi G."/>
            <person name="Zifcakova L."/>
            <person name="Stursova M."/>
            <person name="Spatafora J.W."/>
            <person name="Tedersoo L."/>
            <person name="Vaario L.M."/>
            <person name="Yamada A."/>
            <person name="Yan M."/>
            <person name="Wang P."/>
            <person name="Xu J."/>
            <person name="Bruns T."/>
            <person name="Baldrian P."/>
            <person name="Vilgalys R."/>
            <person name="Dunand C."/>
            <person name="Henrissat B."/>
            <person name="Grigoriev I.V."/>
            <person name="Hibbett D."/>
            <person name="Nagy L.G."/>
            <person name="Martin F.M."/>
        </authorList>
    </citation>
    <scope>NUCLEOTIDE SEQUENCE</scope>
    <source>
        <strain evidence="1">UP504</strain>
    </source>
</reference>
<comment type="caution">
    <text evidence="1">The sequence shown here is derived from an EMBL/GenBank/DDBJ whole genome shotgun (WGS) entry which is preliminary data.</text>
</comment>
<sequence>MPSLFCTFLLVQIYSSRHGYSFRYWGRPRRSSASHVLEIASNFNRATGALSRRSYLHATSCFNRENIFVPAVGSHLVLSMYILGSLHSNTREEVPDIHNTWIVSHGLVMRLTIVDRFAKTP</sequence>
<protein>
    <submittedName>
        <fullName evidence="1">Uncharacterized protein</fullName>
    </submittedName>
</protein>
<dbReference type="EMBL" id="MU129032">
    <property type="protein sequence ID" value="KAF9509601.1"/>
    <property type="molecule type" value="Genomic_DNA"/>
</dbReference>